<evidence type="ECO:0000313" key="1">
    <source>
        <dbReference type="EMBL" id="HIZ88964.1"/>
    </source>
</evidence>
<reference evidence="1" key="1">
    <citation type="journal article" date="2021" name="PeerJ">
        <title>Extensive microbial diversity within the chicken gut microbiome revealed by metagenomics and culture.</title>
        <authorList>
            <person name="Gilroy R."/>
            <person name="Ravi A."/>
            <person name="Getino M."/>
            <person name="Pursley I."/>
            <person name="Horton D.L."/>
            <person name="Alikhan N.F."/>
            <person name="Baker D."/>
            <person name="Gharbi K."/>
            <person name="Hall N."/>
            <person name="Watson M."/>
            <person name="Adriaenssens E.M."/>
            <person name="Foster-Nyarko E."/>
            <person name="Jarju S."/>
            <person name="Secka A."/>
            <person name="Antonio M."/>
            <person name="Oren A."/>
            <person name="Chaudhuri R.R."/>
            <person name="La Ragione R."/>
            <person name="Hildebrand F."/>
            <person name="Pallen M.J."/>
        </authorList>
    </citation>
    <scope>NUCLEOTIDE SEQUENCE</scope>
    <source>
        <strain evidence="1">ChiW4-1371</strain>
    </source>
</reference>
<dbReference type="PANTHER" id="PTHR30283">
    <property type="entry name" value="PEROXIDE STRESS RESPONSE PROTEIN YAAA"/>
    <property type="match status" value="1"/>
</dbReference>
<dbReference type="PANTHER" id="PTHR30283:SF4">
    <property type="entry name" value="PEROXIDE STRESS RESISTANCE PROTEIN YAAA"/>
    <property type="match status" value="1"/>
</dbReference>
<dbReference type="Pfam" id="PF03883">
    <property type="entry name" value="H2O2_YaaD"/>
    <property type="match status" value="1"/>
</dbReference>
<accession>A0A9D2GTB4</accession>
<gene>
    <name evidence="1" type="primary">yaaA</name>
    <name evidence="1" type="ORF">H9804_03385</name>
</gene>
<dbReference type="GO" id="GO:0005829">
    <property type="term" value="C:cytosol"/>
    <property type="evidence" value="ECO:0007669"/>
    <property type="project" value="TreeGrafter"/>
</dbReference>
<proteinExistence type="predicted"/>
<sequence length="246" mass="28388">MIILFSPSESKTKLDEFGSICSDSFIFNKLYEKRMEAVNIYNNYINSHKADELLDIFGIKDIEEIKQYQNDIFKSATCTAIKRYSGVSYTYLAFNSLNEDAQKYILDNVIIFSNLFGPVSANDKLPFYKLKQGAKIENFAFETYYKKVFSNSLDEYINSQDIVDLRAGFYEKFYKINKPYLTFKFIKNGKVVSHFAKAYRGILLKTMAENNIIKSCDILSCLPAALEIIDKNKHGLKEEIVLNVLD</sequence>
<dbReference type="EMBL" id="DXAQ01000049">
    <property type="protein sequence ID" value="HIZ88964.1"/>
    <property type="molecule type" value="Genomic_DNA"/>
</dbReference>
<comment type="caution">
    <text evidence="1">The sequence shown here is derived from an EMBL/GenBank/DDBJ whole genome shotgun (WGS) entry which is preliminary data.</text>
</comment>
<dbReference type="GO" id="GO:0033194">
    <property type="term" value="P:response to hydroperoxide"/>
    <property type="evidence" value="ECO:0007669"/>
    <property type="project" value="TreeGrafter"/>
</dbReference>
<protein>
    <submittedName>
        <fullName evidence="1">Peroxide stress protein YaaA</fullName>
    </submittedName>
</protein>
<dbReference type="InterPro" id="IPR005583">
    <property type="entry name" value="YaaA"/>
</dbReference>
<reference evidence="1" key="2">
    <citation type="submission" date="2021-04" db="EMBL/GenBank/DDBJ databases">
        <authorList>
            <person name="Gilroy R."/>
        </authorList>
    </citation>
    <scope>NUCLEOTIDE SEQUENCE</scope>
    <source>
        <strain evidence="1">ChiW4-1371</strain>
    </source>
</reference>
<dbReference type="Proteomes" id="UP000824176">
    <property type="component" value="Unassembled WGS sequence"/>
</dbReference>
<dbReference type="AlphaFoldDB" id="A0A9D2GTB4"/>
<evidence type="ECO:0000313" key="2">
    <source>
        <dbReference type="Proteomes" id="UP000824176"/>
    </source>
</evidence>
<organism evidence="1 2">
    <name type="scientific">Candidatus Mucispirillum faecigallinarum</name>
    <dbReference type="NCBI Taxonomy" id="2838699"/>
    <lineage>
        <taxon>Bacteria</taxon>
        <taxon>Pseudomonadati</taxon>
        <taxon>Deferribacterota</taxon>
        <taxon>Deferribacteres</taxon>
        <taxon>Deferribacterales</taxon>
        <taxon>Mucispirillaceae</taxon>
        <taxon>Mucispirillum</taxon>
    </lineage>
</organism>
<name>A0A9D2GTB4_9BACT</name>